<evidence type="ECO:0000313" key="14">
    <source>
        <dbReference type="Proteomes" id="UP001595699"/>
    </source>
</evidence>
<comment type="similarity">
    <text evidence="3">Belongs to the long-chain O-acyltransferase family.</text>
</comment>
<evidence type="ECO:0000256" key="9">
    <source>
        <dbReference type="ARBA" id="ARBA00023315"/>
    </source>
</evidence>
<feature type="domain" description="O-acyltransferase WSD1-like N-terminal" evidence="11">
    <location>
        <begin position="4"/>
        <end position="262"/>
    </location>
</feature>
<sequence length="430" mass="47448">MQQLTGLDASFLSNGARTRSGHVGTVCLLDPSTAKEPLTLDRFTQAIEPRLFLLPNFKKRLVELPLSLEPAYFVDDDEFDIEFHVRELTLPRPGDDKQLAEQVSRLHARPLDRSRPLWEVYLVSGLSGDRLAIYSKVDHTVLEGSDRDLLTAVLDLTPERRELPRRRSQPRSSGLGQLFKSAISVASQSLRVAQQTANVLRLAPSIVSAVARTVTRSVEEPAVEEVGRRAPRTPFNAAITQRRRWAFCSVPRTDVERIERAAQLSGDAVVRALAAGGLRRWLIEHESLPAAPLVAAVPADGLFARLPTQHADPKERLHALRGGAAVRPIPARLRTTDRINAFNLVLSTTAGPNVPLYLAGAELTGSYPVSAIADGHGLTIAVIRLRDRLYFGITACRELVPDADRLATYIRDELRVLKKAVRKPLEWVGG</sequence>
<dbReference type="InterPro" id="IPR004255">
    <property type="entry name" value="O-acyltransferase_WSD1_N"/>
</dbReference>
<evidence type="ECO:0000256" key="6">
    <source>
        <dbReference type="ARBA" id="ARBA00022679"/>
    </source>
</evidence>
<comment type="pathway">
    <text evidence="2">Lipid metabolism.</text>
</comment>
<evidence type="ECO:0000256" key="3">
    <source>
        <dbReference type="ARBA" id="ARBA00009587"/>
    </source>
</evidence>
<dbReference type="PANTHER" id="PTHR31650">
    <property type="entry name" value="O-ACYLTRANSFERASE (WSD1-LIKE) FAMILY PROTEIN"/>
    <property type="match status" value="1"/>
</dbReference>
<evidence type="ECO:0000259" key="11">
    <source>
        <dbReference type="Pfam" id="PF03007"/>
    </source>
</evidence>
<dbReference type="Pfam" id="PF03007">
    <property type="entry name" value="WS_DGAT_cat"/>
    <property type="match status" value="1"/>
</dbReference>
<evidence type="ECO:0000256" key="10">
    <source>
        <dbReference type="ARBA" id="ARBA00048109"/>
    </source>
</evidence>
<comment type="catalytic activity">
    <reaction evidence="10">
        <text>an acyl-CoA + a 1,2-diacyl-sn-glycerol = a triacyl-sn-glycerol + CoA</text>
        <dbReference type="Rhea" id="RHEA:10868"/>
        <dbReference type="ChEBI" id="CHEBI:17815"/>
        <dbReference type="ChEBI" id="CHEBI:57287"/>
        <dbReference type="ChEBI" id="CHEBI:58342"/>
        <dbReference type="ChEBI" id="CHEBI:64615"/>
        <dbReference type="EC" id="2.3.1.20"/>
    </reaction>
</comment>
<dbReference type="Proteomes" id="UP001595699">
    <property type="component" value="Unassembled WGS sequence"/>
</dbReference>
<keyword evidence="8" id="KW-0443">Lipid metabolism</keyword>
<evidence type="ECO:0000256" key="8">
    <source>
        <dbReference type="ARBA" id="ARBA00023098"/>
    </source>
</evidence>
<name>A0ABV7YBZ7_9ACTN</name>
<keyword evidence="5" id="KW-0444">Lipid biosynthesis</keyword>
<evidence type="ECO:0000256" key="2">
    <source>
        <dbReference type="ARBA" id="ARBA00005189"/>
    </source>
</evidence>
<dbReference type="InterPro" id="IPR045034">
    <property type="entry name" value="O-acyltransferase_WSD1-like"/>
</dbReference>
<dbReference type="Pfam" id="PF06974">
    <property type="entry name" value="WS_DGAT_C"/>
    <property type="match status" value="1"/>
</dbReference>
<evidence type="ECO:0000313" key="13">
    <source>
        <dbReference type="EMBL" id="MFC3762647.1"/>
    </source>
</evidence>
<proteinExistence type="inferred from homology"/>
<dbReference type="RefSeq" id="WP_205118924.1">
    <property type="nucleotide sequence ID" value="NZ_JAFBCM010000001.1"/>
</dbReference>
<evidence type="ECO:0000256" key="1">
    <source>
        <dbReference type="ARBA" id="ARBA00004771"/>
    </source>
</evidence>
<organism evidence="13 14">
    <name type="scientific">Tenggerimyces flavus</name>
    <dbReference type="NCBI Taxonomy" id="1708749"/>
    <lineage>
        <taxon>Bacteria</taxon>
        <taxon>Bacillati</taxon>
        <taxon>Actinomycetota</taxon>
        <taxon>Actinomycetes</taxon>
        <taxon>Propionibacteriales</taxon>
        <taxon>Nocardioidaceae</taxon>
        <taxon>Tenggerimyces</taxon>
    </lineage>
</organism>
<comment type="pathway">
    <text evidence="1">Glycerolipid metabolism; triacylglycerol biosynthesis.</text>
</comment>
<evidence type="ECO:0000259" key="12">
    <source>
        <dbReference type="Pfam" id="PF06974"/>
    </source>
</evidence>
<dbReference type="EMBL" id="JBHRZH010000015">
    <property type="protein sequence ID" value="MFC3762647.1"/>
    <property type="molecule type" value="Genomic_DNA"/>
</dbReference>
<keyword evidence="7" id="KW-0319">Glycerol metabolism</keyword>
<comment type="caution">
    <text evidence="13">The sequence shown here is derived from an EMBL/GenBank/DDBJ whole genome shotgun (WGS) entry which is preliminary data.</text>
</comment>
<dbReference type="InterPro" id="IPR009721">
    <property type="entry name" value="O-acyltransferase_WSD1_C"/>
</dbReference>
<gene>
    <name evidence="13" type="ORF">ACFOUW_17520</name>
</gene>
<dbReference type="PANTHER" id="PTHR31650:SF1">
    <property type="entry name" value="WAX ESTER SYNTHASE_DIACYLGLYCEROL ACYLTRANSFERASE 4-RELATED"/>
    <property type="match status" value="1"/>
</dbReference>
<feature type="domain" description="O-acyltransferase WSD1 C-terminal" evidence="12">
    <location>
        <begin position="336"/>
        <end position="418"/>
    </location>
</feature>
<accession>A0ABV7YBZ7</accession>
<evidence type="ECO:0000256" key="5">
    <source>
        <dbReference type="ARBA" id="ARBA00022516"/>
    </source>
</evidence>
<keyword evidence="9" id="KW-0012">Acyltransferase</keyword>
<evidence type="ECO:0000256" key="7">
    <source>
        <dbReference type="ARBA" id="ARBA00022798"/>
    </source>
</evidence>
<protein>
    <recommendedName>
        <fullName evidence="4">diacylglycerol O-acyltransferase</fullName>
        <ecNumber evidence="4">2.3.1.20</ecNumber>
    </recommendedName>
</protein>
<reference evidence="14" key="1">
    <citation type="journal article" date="2019" name="Int. J. Syst. Evol. Microbiol.">
        <title>The Global Catalogue of Microorganisms (GCM) 10K type strain sequencing project: providing services to taxonomists for standard genome sequencing and annotation.</title>
        <authorList>
            <consortium name="The Broad Institute Genomics Platform"/>
            <consortium name="The Broad Institute Genome Sequencing Center for Infectious Disease"/>
            <person name="Wu L."/>
            <person name="Ma J."/>
        </authorList>
    </citation>
    <scope>NUCLEOTIDE SEQUENCE [LARGE SCALE GENOMIC DNA]</scope>
    <source>
        <strain evidence="14">CGMCC 4.7241</strain>
    </source>
</reference>
<dbReference type="EC" id="2.3.1.20" evidence="4"/>
<keyword evidence="6" id="KW-0808">Transferase</keyword>
<evidence type="ECO:0000256" key="4">
    <source>
        <dbReference type="ARBA" id="ARBA00013244"/>
    </source>
</evidence>
<keyword evidence="14" id="KW-1185">Reference proteome</keyword>